<evidence type="ECO:0000313" key="4">
    <source>
        <dbReference type="Proteomes" id="UP001497392"/>
    </source>
</evidence>
<dbReference type="InterPro" id="IPR052728">
    <property type="entry name" value="O2_lipid_transport_reg"/>
</dbReference>
<organism evidence="3 4">
    <name type="scientific">Coccomyxa viridis</name>
    <dbReference type="NCBI Taxonomy" id="1274662"/>
    <lineage>
        <taxon>Eukaryota</taxon>
        <taxon>Viridiplantae</taxon>
        <taxon>Chlorophyta</taxon>
        <taxon>core chlorophytes</taxon>
        <taxon>Trebouxiophyceae</taxon>
        <taxon>Trebouxiophyceae incertae sedis</taxon>
        <taxon>Coccomyxaceae</taxon>
        <taxon>Coccomyxa</taxon>
    </lineage>
</organism>
<evidence type="ECO:0000259" key="2">
    <source>
        <dbReference type="Pfam" id="PF01757"/>
    </source>
</evidence>
<gene>
    <name evidence="3" type="primary">g5515</name>
    <name evidence="3" type="ORF">VP750_LOCUS4717</name>
</gene>
<evidence type="ECO:0000313" key="3">
    <source>
        <dbReference type="EMBL" id="CAL5223058.1"/>
    </source>
</evidence>
<feature type="transmembrane region" description="Helical" evidence="1">
    <location>
        <begin position="173"/>
        <end position="193"/>
    </location>
</feature>
<comment type="caution">
    <text evidence="3">The sequence shown here is derived from an EMBL/GenBank/DDBJ whole genome shotgun (WGS) entry which is preliminary data.</text>
</comment>
<dbReference type="EMBL" id="CAXHTA020000008">
    <property type="protein sequence ID" value="CAL5223058.1"/>
    <property type="molecule type" value="Genomic_DNA"/>
</dbReference>
<dbReference type="Pfam" id="PF01757">
    <property type="entry name" value="Acyl_transf_3"/>
    <property type="match status" value="1"/>
</dbReference>
<feature type="transmembrane region" description="Helical" evidence="1">
    <location>
        <begin position="251"/>
        <end position="277"/>
    </location>
</feature>
<feature type="transmembrane region" description="Helical" evidence="1">
    <location>
        <begin position="70"/>
        <end position="92"/>
    </location>
</feature>
<accession>A0ABP1FT13</accession>
<evidence type="ECO:0000256" key="1">
    <source>
        <dbReference type="SAM" id="Phobius"/>
    </source>
</evidence>
<dbReference type="PANTHER" id="PTHR11161:SF0">
    <property type="entry name" value="O-ACYLTRANSFERASE LIKE PROTEIN"/>
    <property type="match status" value="1"/>
</dbReference>
<feature type="transmembrane region" description="Helical" evidence="1">
    <location>
        <begin position="329"/>
        <end position="348"/>
    </location>
</feature>
<keyword evidence="1" id="KW-1133">Transmembrane helix</keyword>
<reference evidence="3 4" key="1">
    <citation type="submission" date="2024-06" db="EMBL/GenBank/DDBJ databases">
        <authorList>
            <person name="Kraege A."/>
            <person name="Thomma B."/>
        </authorList>
    </citation>
    <scope>NUCLEOTIDE SEQUENCE [LARGE SCALE GENOMIC DNA]</scope>
</reference>
<protein>
    <submittedName>
        <fullName evidence="3">G5515 protein</fullName>
    </submittedName>
</protein>
<sequence>MFALGFAWPEQHLEWYKALEERPWMLGLVNVSEPAMDTFLILSGFLAASSLLPALQSGRSPLQARTEARLALMLPSYYATLALVYAAFLPLLEIDNARAPEAQRAIGTLWFNEGDGCPNKLWTNFLFANNQVERAGCMKYAWSQAVQMQFFLLCPLLMLCLRQGGKKGMAGRLAKACGGIIAVVTAYRAAIALDFKLPVPVFGPLEDPEALALMTRTLQVSYYSLLPRLTHLAFGMLGSCATHNISSARALMVFGVAGVTGLLQPAALTYLLCCAVLELSRQASRMLMWKGWRKVSDLSYDIYLLHPMVMYAVWTVLPPSAWLNVQKPSAANFVVVSSMVFWVSLGLARMHSRIWCHVIGPQRRQA</sequence>
<dbReference type="PANTHER" id="PTHR11161">
    <property type="entry name" value="O-ACYLTRANSFERASE"/>
    <property type="match status" value="1"/>
</dbReference>
<feature type="transmembrane region" description="Helical" evidence="1">
    <location>
        <begin position="140"/>
        <end position="161"/>
    </location>
</feature>
<keyword evidence="1" id="KW-0812">Transmembrane</keyword>
<name>A0ABP1FT13_9CHLO</name>
<feature type="transmembrane region" description="Helical" evidence="1">
    <location>
        <begin position="39"/>
        <end position="58"/>
    </location>
</feature>
<keyword evidence="4" id="KW-1185">Reference proteome</keyword>
<feature type="domain" description="Acyltransferase 3" evidence="2">
    <location>
        <begin position="18"/>
        <end position="348"/>
    </location>
</feature>
<feature type="transmembrane region" description="Helical" evidence="1">
    <location>
        <begin position="298"/>
        <end position="317"/>
    </location>
</feature>
<proteinExistence type="predicted"/>
<dbReference type="InterPro" id="IPR002656">
    <property type="entry name" value="Acyl_transf_3_dom"/>
</dbReference>
<keyword evidence="1" id="KW-0472">Membrane</keyword>
<dbReference type="Proteomes" id="UP001497392">
    <property type="component" value="Unassembled WGS sequence"/>
</dbReference>